<proteinExistence type="predicted"/>
<dbReference type="EMBL" id="CP158299">
    <property type="protein sequence ID" value="XBV86004.1"/>
    <property type="molecule type" value="Genomic_DNA"/>
</dbReference>
<evidence type="ECO:0000313" key="1">
    <source>
        <dbReference type="EMBL" id="XBV86004.1"/>
    </source>
</evidence>
<dbReference type="KEGG" id="dsc:ABOD76_06795"/>
<gene>
    <name evidence="1" type="ORF">ABOD76_06795</name>
</gene>
<protein>
    <submittedName>
        <fullName evidence="1">Uncharacterized protein</fullName>
    </submittedName>
</protein>
<accession>A0AAU7UBZ2</accession>
<name>A0AAU7UBZ2_9DEIO</name>
<dbReference type="AlphaFoldDB" id="A0AAU7UBZ2"/>
<dbReference type="RefSeq" id="WP_350244053.1">
    <property type="nucleotide sequence ID" value="NZ_CP158299.1"/>
</dbReference>
<reference evidence="1" key="1">
    <citation type="submission" date="2024-06" db="EMBL/GenBank/DDBJ databases">
        <title>Draft Genome Sequence of Deinococcus sonorensis Type Strain KR-87, a Biofilm Producing Representative of the Genus Deinococcus.</title>
        <authorList>
            <person name="Boren L.S."/>
            <person name="Grosso R.A."/>
            <person name="Hugenberg-Cox A.N."/>
            <person name="Hill J.T.E."/>
            <person name="Albert C.M."/>
            <person name="Tuohy J.M."/>
        </authorList>
    </citation>
    <scope>NUCLEOTIDE SEQUENCE</scope>
    <source>
        <strain evidence="1">KR-87</strain>
    </source>
</reference>
<sequence>MSRAFVKEDGGGRWEAPAAARRYRASLKGERSAVHESDDLLDVLRWLAERERGEYELHDWTGALLARA</sequence>
<organism evidence="1">
    <name type="scientific">Deinococcus sonorensis KR-87</name>
    <dbReference type="NCBI Taxonomy" id="694439"/>
    <lineage>
        <taxon>Bacteria</taxon>
        <taxon>Thermotogati</taxon>
        <taxon>Deinococcota</taxon>
        <taxon>Deinococci</taxon>
        <taxon>Deinococcales</taxon>
        <taxon>Deinococcaceae</taxon>
        <taxon>Deinococcus</taxon>
    </lineage>
</organism>